<dbReference type="GO" id="GO:0030527">
    <property type="term" value="F:structural constituent of chromatin"/>
    <property type="evidence" value="ECO:0007669"/>
    <property type="project" value="InterPro"/>
</dbReference>
<organism evidence="6 7">
    <name type="scientific">Borrelia coriaceae ATCC 43381</name>
    <dbReference type="NCBI Taxonomy" id="1408429"/>
    <lineage>
        <taxon>Bacteria</taxon>
        <taxon>Pseudomonadati</taxon>
        <taxon>Spirochaetota</taxon>
        <taxon>Spirochaetia</taxon>
        <taxon>Spirochaetales</taxon>
        <taxon>Borreliaceae</taxon>
        <taxon>Borrelia</taxon>
    </lineage>
</organism>
<dbReference type="Pfam" id="PF00216">
    <property type="entry name" value="Bac_DNA_binding"/>
    <property type="match status" value="1"/>
</dbReference>
<proteinExistence type="inferred from homology"/>
<dbReference type="PATRIC" id="fig|1313292.3.peg.238"/>
<dbReference type="PROSITE" id="PS00045">
    <property type="entry name" value="HISTONE_LIKE"/>
    <property type="match status" value="1"/>
</dbReference>
<dbReference type="eggNOG" id="COG0776">
    <property type="taxonomic scope" value="Bacteria"/>
</dbReference>
<dbReference type="PANTHER" id="PTHR33175:SF3">
    <property type="entry name" value="DNA-BINDING PROTEIN HU-BETA"/>
    <property type="match status" value="1"/>
</dbReference>
<reference evidence="6" key="1">
    <citation type="submission" date="2013-04" db="EMBL/GenBank/DDBJ databases">
        <title>Comparative Genomics of Relapsing Fever Spirochetes.</title>
        <authorList>
            <person name="Schwan T.G."/>
            <person name="Raffel S.J."/>
            <person name="Porcella S.F."/>
            <person name="Martens C.A."/>
            <person name="Bruno D.P."/>
            <person name="Ricklefs S.M."/>
            <person name="Barbian K.B."/>
        </authorList>
    </citation>
    <scope>NUCLEOTIDE SEQUENCE [LARGE SCALE GENOMIC DNA]</scope>
    <source>
        <strain evidence="6">Co53</strain>
    </source>
</reference>
<keyword evidence="3" id="KW-0226">DNA condensation</keyword>
<dbReference type="Gene3D" id="4.10.520.10">
    <property type="entry name" value="IHF-like DNA-binding proteins"/>
    <property type="match status" value="1"/>
</dbReference>
<evidence type="ECO:0000256" key="2">
    <source>
        <dbReference type="ARBA" id="ARBA00010529"/>
    </source>
</evidence>
<keyword evidence="4" id="KW-0238">DNA-binding</keyword>
<dbReference type="PRINTS" id="PR01727">
    <property type="entry name" value="DNABINDINGHU"/>
</dbReference>
<dbReference type="InterPro" id="IPR000119">
    <property type="entry name" value="Hist_DNA-bd"/>
</dbReference>
<accession>W5SUR3</accession>
<dbReference type="SMART" id="SM00411">
    <property type="entry name" value="BHL"/>
    <property type="match status" value="1"/>
</dbReference>
<evidence type="ECO:0000256" key="1">
    <source>
        <dbReference type="ARBA" id="ARBA00003819"/>
    </source>
</evidence>
<dbReference type="OrthoDB" id="9799835at2"/>
<dbReference type="HOGENOM" id="CLU_105066_2_0_12"/>
<evidence type="ECO:0000256" key="3">
    <source>
        <dbReference type="ARBA" id="ARBA00023067"/>
    </source>
</evidence>
<dbReference type="CDD" id="cd13836">
    <property type="entry name" value="IHF_B"/>
    <property type="match status" value="1"/>
</dbReference>
<dbReference type="InterPro" id="IPR020816">
    <property type="entry name" value="Histone-like_DNA-bd_CS"/>
</dbReference>
<name>W5SUR3_9SPIR</name>
<dbReference type="SUPFAM" id="SSF47729">
    <property type="entry name" value="IHF-like DNA-binding proteins"/>
    <property type="match status" value="1"/>
</dbReference>
<dbReference type="Proteomes" id="UP000019330">
    <property type="component" value="Chromosome"/>
</dbReference>
<protein>
    <submittedName>
        <fullName evidence="6">Bacterial histone-like DNA-binding protein</fullName>
    </submittedName>
</protein>
<evidence type="ECO:0000256" key="5">
    <source>
        <dbReference type="RuleBase" id="RU003939"/>
    </source>
</evidence>
<dbReference type="EMBL" id="CP005745">
    <property type="protein sequence ID" value="AHH10393.1"/>
    <property type="molecule type" value="Genomic_DNA"/>
</dbReference>
<evidence type="ECO:0000313" key="6">
    <source>
        <dbReference type="EMBL" id="AHH10393.1"/>
    </source>
</evidence>
<comment type="similarity">
    <text evidence="2 5">Belongs to the bacterial histone-like protein family.</text>
</comment>
<comment type="function">
    <text evidence="1">Histone-like DNA-binding protein which is capable of wrapping DNA to stabilize it, and thus to prevent its denaturation under extreme environmental conditions.</text>
</comment>
<dbReference type="STRING" id="1313292.BCO_0092300"/>
<dbReference type="PANTHER" id="PTHR33175">
    <property type="entry name" value="DNA-BINDING PROTEIN HU"/>
    <property type="match status" value="1"/>
</dbReference>
<evidence type="ECO:0000256" key="4">
    <source>
        <dbReference type="ARBA" id="ARBA00023125"/>
    </source>
</evidence>
<dbReference type="GO" id="GO:0030261">
    <property type="term" value="P:chromosome condensation"/>
    <property type="evidence" value="ECO:0007669"/>
    <property type="project" value="UniProtKB-KW"/>
</dbReference>
<gene>
    <name evidence="6" type="ORF">BCO_0092300</name>
</gene>
<evidence type="ECO:0000313" key="7">
    <source>
        <dbReference type="Proteomes" id="UP000019330"/>
    </source>
</evidence>
<dbReference type="GO" id="GO:0005829">
    <property type="term" value="C:cytosol"/>
    <property type="evidence" value="ECO:0007669"/>
    <property type="project" value="TreeGrafter"/>
</dbReference>
<dbReference type="InterPro" id="IPR010992">
    <property type="entry name" value="IHF-like_DNA-bd_dom_sf"/>
</dbReference>
<dbReference type="RefSeq" id="WP_025407895.1">
    <property type="nucleotide sequence ID" value="NZ_CP005745.1"/>
</dbReference>
<dbReference type="GO" id="GO:0003677">
    <property type="term" value="F:DNA binding"/>
    <property type="evidence" value="ECO:0007669"/>
    <property type="project" value="UniProtKB-KW"/>
</dbReference>
<dbReference type="AlphaFoldDB" id="W5SUR3"/>
<keyword evidence="7" id="KW-1185">Reference proteome</keyword>
<sequence>MSFSRRPKVTKSDIVDKISLNIKNNNARLEKKYIRLVVDAFFEELKDSLSHNNVIEFRSFGTFELRKRKGRQNARNPQTGEYVNVEDHHVAYFRPGKDLKERVWGIKSDS</sequence>